<evidence type="ECO:0000256" key="1">
    <source>
        <dbReference type="SAM" id="MobiDB-lite"/>
    </source>
</evidence>
<reference evidence="2" key="1">
    <citation type="journal article" date="2021" name="Nat. Commun.">
        <title>Genetic determinants of endophytism in the Arabidopsis root mycobiome.</title>
        <authorList>
            <person name="Mesny F."/>
            <person name="Miyauchi S."/>
            <person name="Thiergart T."/>
            <person name="Pickel B."/>
            <person name="Atanasova L."/>
            <person name="Karlsson M."/>
            <person name="Huettel B."/>
            <person name="Barry K.W."/>
            <person name="Haridas S."/>
            <person name="Chen C."/>
            <person name="Bauer D."/>
            <person name="Andreopoulos W."/>
            <person name="Pangilinan J."/>
            <person name="LaButti K."/>
            <person name="Riley R."/>
            <person name="Lipzen A."/>
            <person name="Clum A."/>
            <person name="Drula E."/>
            <person name="Henrissat B."/>
            <person name="Kohler A."/>
            <person name="Grigoriev I.V."/>
            <person name="Martin F.M."/>
            <person name="Hacquard S."/>
        </authorList>
    </citation>
    <scope>NUCLEOTIDE SEQUENCE</scope>
    <source>
        <strain evidence="2">MPI-CAGE-AT-0016</strain>
    </source>
</reference>
<sequence>MPRKHRSVAGLASAAQAKTPASTLIVGLDIGTTFSGASWTLHAQGSHERWPAVHVIESWPHKSGQAKVPTQIAFSTPTLRPNTNVFWGYGIPDLESRASWIKLLLLDDKDLPADLRASDQFKAAKNFLISTRAGSGTDLMSEYLRVFWSHVIGSITQALGEEAVEAAQLKIVVTIPAIWPHYAQSRMAAAVEEAGITTHIRETSLTFMSEPEAAALSNFYDDRRYMQQRLAVNDTFVICDAGGGTVDLIAYRVVECTSRGLEIEEVMPGKGKLCGATFLDAAFEKLLLSHFGEGWKTVDLDERQRVMEDAWERRIKPNFDGNDTFARLDVQVPASCRYHARQSERQRKLTDPFCSSYTFTRDEIASVFDPVVSKIVSLISEQIHGVFSKMAKRPKYIIMSGGFGQSKYLHQKVKAMLAMNSSDSTLLGTNSSSWSDVSRGAVLQGLSGYLRRSQAVQIRSRVSRASYGTLQYETFDDNTHDQRDKAWSEEEGGYVAVDQPVWFLKYGDVIAEGSSTRFEFYSLHPVSSGLPRTHEVMLFHCHDSIPPTRLDASVTELCTIEWSDDSRSYGFSPEIVENDMGENHYAVCFDVEMVVRGAGLEFAVLVDGKKVAAKNVNVQYTTPDSHPKTTKRPSGMTRSSL</sequence>
<dbReference type="InterPro" id="IPR043129">
    <property type="entry name" value="ATPase_NBD"/>
</dbReference>
<dbReference type="CDD" id="cd10170">
    <property type="entry name" value="ASKHA_NBD_HSP70"/>
    <property type="match status" value="1"/>
</dbReference>
<dbReference type="AlphaFoldDB" id="A0A8K0X6U8"/>
<dbReference type="Proteomes" id="UP000813385">
    <property type="component" value="Unassembled WGS sequence"/>
</dbReference>
<dbReference type="PANTHER" id="PTHR14187">
    <property type="entry name" value="ALPHA KINASE/ELONGATION FACTOR 2 KINASE"/>
    <property type="match status" value="1"/>
</dbReference>
<organism evidence="2 3">
    <name type="scientific">Plectosphaerella cucumerina</name>
    <dbReference type="NCBI Taxonomy" id="40658"/>
    <lineage>
        <taxon>Eukaryota</taxon>
        <taxon>Fungi</taxon>
        <taxon>Dikarya</taxon>
        <taxon>Ascomycota</taxon>
        <taxon>Pezizomycotina</taxon>
        <taxon>Sordariomycetes</taxon>
        <taxon>Hypocreomycetidae</taxon>
        <taxon>Glomerellales</taxon>
        <taxon>Plectosphaerellaceae</taxon>
        <taxon>Plectosphaerella</taxon>
    </lineage>
</organism>
<evidence type="ECO:0008006" key="4">
    <source>
        <dbReference type="Google" id="ProtNLM"/>
    </source>
</evidence>
<evidence type="ECO:0000313" key="2">
    <source>
        <dbReference type="EMBL" id="KAH7367949.1"/>
    </source>
</evidence>
<accession>A0A8K0X6U8</accession>
<proteinExistence type="predicted"/>
<dbReference type="SUPFAM" id="SSF53067">
    <property type="entry name" value="Actin-like ATPase domain"/>
    <property type="match status" value="2"/>
</dbReference>
<evidence type="ECO:0000313" key="3">
    <source>
        <dbReference type="Proteomes" id="UP000813385"/>
    </source>
</evidence>
<dbReference type="PANTHER" id="PTHR14187:SF5">
    <property type="entry name" value="HEAT SHOCK 70 KDA PROTEIN 12A"/>
    <property type="match status" value="1"/>
</dbReference>
<comment type="caution">
    <text evidence="2">The sequence shown here is derived from an EMBL/GenBank/DDBJ whole genome shotgun (WGS) entry which is preliminary data.</text>
</comment>
<gene>
    <name evidence="2" type="ORF">B0T11DRAFT_326173</name>
</gene>
<dbReference type="OrthoDB" id="2963168at2759"/>
<protein>
    <recommendedName>
        <fullName evidence="4">Actin-like ATPase domain-containing protein</fullName>
    </recommendedName>
</protein>
<feature type="region of interest" description="Disordered" evidence="1">
    <location>
        <begin position="620"/>
        <end position="641"/>
    </location>
</feature>
<name>A0A8K0X6U8_9PEZI</name>
<keyword evidence="3" id="KW-1185">Reference proteome</keyword>
<dbReference type="Gene3D" id="3.30.420.40">
    <property type="match status" value="1"/>
</dbReference>
<dbReference type="EMBL" id="JAGPXD010000002">
    <property type="protein sequence ID" value="KAH7367949.1"/>
    <property type="molecule type" value="Genomic_DNA"/>
</dbReference>